<protein>
    <submittedName>
        <fullName evidence="3">Tetratricopeptide repeat domain 39A</fullName>
    </submittedName>
</protein>
<reference evidence="3" key="1">
    <citation type="submission" date="2025-08" db="UniProtKB">
        <authorList>
            <consortium name="Ensembl"/>
        </authorList>
    </citation>
    <scope>IDENTIFICATION</scope>
</reference>
<dbReference type="InterPro" id="IPR019412">
    <property type="entry name" value="IML2/TPR_39"/>
</dbReference>
<dbReference type="AlphaFoldDB" id="A0A670XZC4"/>
<dbReference type="OMA" id="GESHCHF"/>
<dbReference type="InterPro" id="IPR019734">
    <property type="entry name" value="TPR_rpt"/>
</dbReference>
<dbReference type="Proteomes" id="UP000472273">
    <property type="component" value="Unplaced"/>
</dbReference>
<sequence>GKPYLYFVSLSFSVMSQHYPKINSMYHALTYATILEIQAMLIFDSRDILNAGNTTQEAQVICQKTALTFLQDESIISFVKGSIKIRNSYQIYRVLENRIQCPSYVKGENHPHFEVGVKLGVGALNLTLSMLPTRIARLLEFVGFSGNKKYGLQQLQEGASMCGFRSVLCILLLLCCHTFLAFLLGMGKGNAEEAEKLLKSYLARYPKGAIFLFFAGRIETMRGNIDGGSNLRFEECCEWKMAYFYADLLSKENTWSKVTTYVFRKPAYLSMFRAKDYKPFGDDEIELFRAVPSLKLKKAGKSLPTEKFAIWKSRRYLSPNAVRLPVPVLETMYIWNGYAVIGKCPDLTENMLESLADAETILEKGPATDFLVDDHCMIKLLKGLCLKHLVSKLEDKIKYDHYLIPNALLELALLYLDQDKIEEAVKILERAKQNYKNYSIETRTHFRIQAALHQAKSLPDDDDHSIAVVGEQG</sequence>
<dbReference type="Ensembl" id="ENSPTXT00000002467.1">
    <property type="protein sequence ID" value="ENSPTXP00000002397.1"/>
    <property type="gene ID" value="ENSPTXG00000001883.1"/>
</dbReference>
<evidence type="ECO:0000256" key="2">
    <source>
        <dbReference type="ARBA" id="ARBA00022803"/>
    </source>
</evidence>
<dbReference type="GeneTree" id="ENSGT00950000182917"/>
<name>A0A670XZC4_PSETE</name>
<dbReference type="Pfam" id="PF13174">
    <property type="entry name" value="TPR_6"/>
    <property type="match status" value="1"/>
</dbReference>
<dbReference type="Pfam" id="PF10300">
    <property type="entry name" value="Iml2-TPR_39"/>
    <property type="match status" value="2"/>
</dbReference>
<reference evidence="3" key="2">
    <citation type="submission" date="2025-09" db="UniProtKB">
        <authorList>
            <consortium name="Ensembl"/>
        </authorList>
    </citation>
    <scope>IDENTIFICATION</scope>
</reference>
<evidence type="ECO:0000256" key="1">
    <source>
        <dbReference type="ARBA" id="ARBA00006400"/>
    </source>
</evidence>
<evidence type="ECO:0000313" key="4">
    <source>
        <dbReference type="Proteomes" id="UP000472273"/>
    </source>
</evidence>
<gene>
    <name evidence="3" type="primary">TTC39A</name>
</gene>
<proteinExistence type="inferred from homology"/>
<comment type="similarity">
    <text evidence="1">Belongs to the TTC39 family.</text>
</comment>
<dbReference type="PANTHER" id="PTHR31859:SF3">
    <property type="entry name" value="TETRATRICOPEPTIDE REPEAT PROTEIN 39A"/>
    <property type="match status" value="1"/>
</dbReference>
<dbReference type="InterPro" id="IPR011990">
    <property type="entry name" value="TPR-like_helical_dom_sf"/>
</dbReference>
<keyword evidence="4" id="KW-1185">Reference proteome</keyword>
<dbReference type="PANTHER" id="PTHR31859">
    <property type="entry name" value="TETRATRICOPEPTIDE REPEAT PROTEIN 39 FAMILY MEMBER"/>
    <property type="match status" value="1"/>
</dbReference>
<evidence type="ECO:0000313" key="3">
    <source>
        <dbReference type="Ensembl" id="ENSPTXP00000002397.1"/>
    </source>
</evidence>
<accession>A0A670XZC4</accession>
<organism evidence="3 4">
    <name type="scientific">Pseudonaja textilis</name>
    <name type="common">Eastern brown snake</name>
    <dbReference type="NCBI Taxonomy" id="8673"/>
    <lineage>
        <taxon>Eukaryota</taxon>
        <taxon>Metazoa</taxon>
        <taxon>Chordata</taxon>
        <taxon>Craniata</taxon>
        <taxon>Vertebrata</taxon>
        <taxon>Euteleostomi</taxon>
        <taxon>Lepidosauria</taxon>
        <taxon>Squamata</taxon>
        <taxon>Bifurcata</taxon>
        <taxon>Unidentata</taxon>
        <taxon>Episquamata</taxon>
        <taxon>Toxicofera</taxon>
        <taxon>Serpentes</taxon>
        <taxon>Colubroidea</taxon>
        <taxon>Elapidae</taxon>
        <taxon>Hydrophiinae</taxon>
        <taxon>Pseudonaja</taxon>
    </lineage>
</organism>
<dbReference type="GO" id="GO:0005813">
    <property type="term" value="C:centrosome"/>
    <property type="evidence" value="ECO:0007669"/>
    <property type="project" value="Ensembl"/>
</dbReference>
<dbReference type="SUPFAM" id="SSF48452">
    <property type="entry name" value="TPR-like"/>
    <property type="match status" value="1"/>
</dbReference>
<keyword evidence="2" id="KW-0802">TPR repeat</keyword>